<dbReference type="Proteomes" id="UP000790377">
    <property type="component" value="Unassembled WGS sequence"/>
</dbReference>
<protein>
    <submittedName>
        <fullName evidence="1">Aspartic peptidase domain-containing protein</fullName>
    </submittedName>
</protein>
<sequence>MLHSTHASLFLLLCSSLGVIGAPNPYPSPVAGLTVSLSRRSRPSRNVTEVAQLAYNQRQALIAKYSTKSKQKRSTGYNSIVDQEADSGYYGSLAIGTPAVSYDVLLDTGSSDLWVAGSSCAACASSPTFNPAASTSFQNLSTPFEIEYGSGAAEGYVGQDVVQMAGFSVTNQGFGVFTIPAVSLSSHYSHDRNLAIVDATSQNLLQSPVSGLLGLAWESLAASGKMPFWQTLASSNAWDSPLMSIQLRRYGNDTSAQNEEPGGTLMMGYVNSSLYTGDIDYQDIPGTPAYWSQTLSSITVQGTSISLGSTSSAAIDTGTTNIAGPASAVQAIYATIPGSQPATGQWEGYYSYPCDTAVSVSFSFGGPSWSMSPADFEFTRLDNSQDCIGAFFESNTQGGGTPDWIIGDAFLKNVYSVFRYSPASVGFAALSEAAISMNGVDGTVPTPTIGAVTAAITGAALPSHAFDKFALIGSAAVIAYLL</sequence>
<accession>A0ACB8AHV3</accession>
<evidence type="ECO:0000313" key="1">
    <source>
        <dbReference type="EMBL" id="KAH7913050.1"/>
    </source>
</evidence>
<evidence type="ECO:0000313" key="2">
    <source>
        <dbReference type="Proteomes" id="UP000790377"/>
    </source>
</evidence>
<organism evidence="1 2">
    <name type="scientific">Hygrophoropsis aurantiaca</name>
    <dbReference type="NCBI Taxonomy" id="72124"/>
    <lineage>
        <taxon>Eukaryota</taxon>
        <taxon>Fungi</taxon>
        <taxon>Dikarya</taxon>
        <taxon>Basidiomycota</taxon>
        <taxon>Agaricomycotina</taxon>
        <taxon>Agaricomycetes</taxon>
        <taxon>Agaricomycetidae</taxon>
        <taxon>Boletales</taxon>
        <taxon>Coniophorineae</taxon>
        <taxon>Hygrophoropsidaceae</taxon>
        <taxon>Hygrophoropsis</taxon>
    </lineage>
</organism>
<proteinExistence type="predicted"/>
<comment type="caution">
    <text evidence="1">The sequence shown here is derived from an EMBL/GenBank/DDBJ whole genome shotgun (WGS) entry which is preliminary data.</text>
</comment>
<reference evidence="1" key="1">
    <citation type="journal article" date="2021" name="New Phytol.">
        <title>Evolutionary innovations through gain and loss of genes in the ectomycorrhizal Boletales.</title>
        <authorList>
            <person name="Wu G."/>
            <person name="Miyauchi S."/>
            <person name="Morin E."/>
            <person name="Kuo A."/>
            <person name="Drula E."/>
            <person name="Varga T."/>
            <person name="Kohler A."/>
            <person name="Feng B."/>
            <person name="Cao Y."/>
            <person name="Lipzen A."/>
            <person name="Daum C."/>
            <person name="Hundley H."/>
            <person name="Pangilinan J."/>
            <person name="Johnson J."/>
            <person name="Barry K."/>
            <person name="LaButti K."/>
            <person name="Ng V."/>
            <person name="Ahrendt S."/>
            <person name="Min B."/>
            <person name="Choi I.G."/>
            <person name="Park H."/>
            <person name="Plett J.M."/>
            <person name="Magnuson J."/>
            <person name="Spatafora J.W."/>
            <person name="Nagy L.G."/>
            <person name="Henrissat B."/>
            <person name="Grigoriev I.V."/>
            <person name="Yang Z.L."/>
            <person name="Xu J."/>
            <person name="Martin F.M."/>
        </authorList>
    </citation>
    <scope>NUCLEOTIDE SEQUENCE</scope>
    <source>
        <strain evidence="1">ATCC 28755</strain>
    </source>
</reference>
<keyword evidence="2" id="KW-1185">Reference proteome</keyword>
<gene>
    <name evidence="1" type="ORF">BJ138DRAFT_1225493</name>
</gene>
<dbReference type="EMBL" id="MU267638">
    <property type="protein sequence ID" value="KAH7913050.1"/>
    <property type="molecule type" value="Genomic_DNA"/>
</dbReference>
<name>A0ACB8AHV3_9AGAM</name>